<evidence type="ECO:0008006" key="4">
    <source>
        <dbReference type="Google" id="ProtNLM"/>
    </source>
</evidence>
<dbReference type="PANTHER" id="PTHR12991:SF10">
    <property type="entry name" value="GATOR COMPLEX PROTEIN NPRL2"/>
    <property type="match status" value="1"/>
</dbReference>
<comment type="caution">
    <text evidence="2">The sequence shown here is derived from an EMBL/GenBank/DDBJ whole genome shotgun (WGS) entry which is preliminary data.</text>
</comment>
<organism evidence="2 3">
    <name type="scientific">Lymnaea stagnalis</name>
    <name type="common">Great pond snail</name>
    <name type="synonym">Helix stagnalis</name>
    <dbReference type="NCBI Taxonomy" id="6523"/>
    <lineage>
        <taxon>Eukaryota</taxon>
        <taxon>Metazoa</taxon>
        <taxon>Spiralia</taxon>
        <taxon>Lophotrochozoa</taxon>
        <taxon>Mollusca</taxon>
        <taxon>Gastropoda</taxon>
        <taxon>Heterobranchia</taxon>
        <taxon>Euthyneura</taxon>
        <taxon>Panpulmonata</taxon>
        <taxon>Hygrophila</taxon>
        <taxon>Lymnaeoidea</taxon>
        <taxon>Lymnaeidae</taxon>
        <taxon>Lymnaea</taxon>
    </lineage>
</organism>
<name>A0AAV2HKK1_LYMST</name>
<dbReference type="PANTHER" id="PTHR12991">
    <property type="entry name" value="NITROGEN PERMEASE REGULATOR 2/TUMOR SUPPRESSOR CANDIDATE 4"/>
    <property type="match status" value="1"/>
</dbReference>
<comment type="similarity">
    <text evidence="1">Belongs to the NPR2 family.</text>
</comment>
<dbReference type="EMBL" id="CAXITT010000175">
    <property type="protein sequence ID" value="CAL1534555.1"/>
    <property type="molecule type" value="Genomic_DNA"/>
</dbReference>
<dbReference type="GO" id="GO:0034198">
    <property type="term" value="P:cellular response to amino acid starvation"/>
    <property type="evidence" value="ECO:0007669"/>
    <property type="project" value="TreeGrafter"/>
</dbReference>
<dbReference type="GO" id="GO:0005096">
    <property type="term" value="F:GTPase activator activity"/>
    <property type="evidence" value="ECO:0007669"/>
    <property type="project" value="TreeGrafter"/>
</dbReference>
<proteinExistence type="inferred from homology"/>
<dbReference type="GO" id="GO:1904262">
    <property type="term" value="P:negative regulation of TORC1 signaling"/>
    <property type="evidence" value="ECO:0007669"/>
    <property type="project" value="TreeGrafter"/>
</dbReference>
<feature type="non-terminal residue" evidence="2">
    <location>
        <position position="1"/>
    </location>
</feature>
<dbReference type="Pfam" id="PF06218">
    <property type="entry name" value="NPR2"/>
    <property type="match status" value="2"/>
</dbReference>
<dbReference type="GO" id="GO:0010508">
    <property type="term" value="P:positive regulation of autophagy"/>
    <property type="evidence" value="ECO:0007669"/>
    <property type="project" value="TreeGrafter"/>
</dbReference>
<dbReference type="GO" id="GO:1990130">
    <property type="term" value="C:GATOR1 complex"/>
    <property type="evidence" value="ECO:0007669"/>
    <property type="project" value="TreeGrafter"/>
</dbReference>
<dbReference type="Proteomes" id="UP001497497">
    <property type="component" value="Unassembled WGS sequence"/>
</dbReference>
<dbReference type="GO" id="GO:0005774">
    <property type="term" value="C:vacuolar membrane"/>
    <property type="evidence" value="ECO:0007669"/>
    <property type="project" value="TreeGrafter"/>
</dbReference>
<sequence>FYQTFNDRFYQSRQYKSIDAKMIKCIFLSEFHHIQGPIISHQIPQEYISKEIFDAIQNFIITKQELLNRIITVTSFGHKFVGCPISIDNDKYKRNAFIFNVCFVFDEDTNTSEYGPVVKKLADYLTRIEVEIAFLSEPENTKKVTEFLRKVLNGLNQDGCFHINMANTCMVHLKLAVTIHEPISVEDHDVPILTAPRDVVMKHQWDLTTQQILHYVDGMSHVLKIAADADVELNLVKANLQNLLHYKFMKLVSIFQYSNVYTVTQDINKLMEDVNLQEECVKFVAKSDRSCPEFRDVFMLYCTFTPGTTVKDLCVRQINPHILKVDERKLVQFGLIKGLLRRMHRYPVALPGEQITCKTQLLLRWLDGKHSFDQICCETGKCCQYDIFL</sequence>
<accession>A0AAV2HKK1</accession>
<gene>
    <name evidence="2" type="ORF">GSLYS_00008515001</name>
</gene>
<keyword evidence="3" id="KW-1185">Reference proteome</keyword>
<evidence type="ECO:0000256" key="1">
    <source>
        <dbReference type="ARBA" id="ARBA00008433"/>
    </source>
</evidence>
<dbReference type="AlphaFoldDB" id="A0AAV2HKK1"/>
<protein>
    <recommendedName>
        <fullName evidence="4">Nitrogen permease regulator 2-like protein</fullName>
    </recommendedName>
</protein>
<evidence type="ECO:0000313" key="3">
    <source>
        <dbReference type="Proteomes" id="UP001497497"/>
    </source>
</evidence>
<reference evidence="2 3" key="1">
    <citation type="submission" date="2024-04" db="EMBL/GenBank/DDBJ databases">
        <authorList>
            <consortium name="Genoscope - CEA"/>
            <person name="William W."/>
        </authorList>
    </citation>
    <scope>NUCLEOTIDE SEQUENCE [LARGE SCALE GENOMIC DNA]</scope>
</reference>
<evidence type="ECO:0000313" key="2">
    <source>
        <dbReference type="EMBL" id="CAL1534555.1"/>
    </source>
</evidence>
<dbReference type="InterPro" id="IPR009348">
    <property type="entry name" value="NPR2-like"/>
</dbReference>